<gene>
    <name evidence="2" type="ORF">B7P43_G03759</name>
</gene>
<dbReference type="EMBL" id="NEVH01008202">
    <property type="protein sequence ID" value="PNF34772.1"/>
    <property type="molecule type" value="Genomic_DNA"/>
</dbReference>
<dbReference type="GO" id="GO:0003676">
    <property type="term" value="F:nucleic acid binding"/>
    <property type="evidence" value="ECO:0007669"/>
    <property type="project" value="InterPro"/>
</dbReference>
<keyword evidence="3" id="KW-1185">Reference proteome</keyword>
<dbReference type="Pfam" id="PF13358">
    <property type="entry name" value="DDE_3"/>
    <property type="match status" value="1"/>
</dbReference>
<feature type="domain" description="Tc1-like transposase DDE" evidence="1">
    <location>
        <begin position="17"/>
        <end position="65"/>
    </location>
</feature>
<name>A0A2J7R1S1_9NEOP</name>
<organism evidence="2 3">
    <name type="scientific">Cryptotermes secundus</name>
    <dbReference type="NCBI Taxonomy" id="105785"/>
    <lineage>
        <taxon>Eukaryota</taxon>
        <taxon>Metazoa</taxon>
        <taxon>Ecdysozoa</taxon>
        <taxon>Arthropoda</taxon>
        <taxon>Hexapoda</taxon>
        <taxon>Insecta</taxon>
        <taxon>Pterygota</taxon>
        <taxon>Neoptera</taxon>
        <taxon>Polyneoptera</taxon>
        <taxon>Dictyoptera</taxon>
        <taxon>Blattodea</taxon>
        <taxon>Blattoidea</taxon>
        <taxon>Termitoidae</taxon>
        <taxon>Kalotermitidae</taxon>
        <taxon>Cryptotermitinae</taxon>
        <taxon>Cryptotermes</taxon>
    </lineage>
</organism>
<dbReference type="Gene3D" id="3.30.420.10">
    <property type="entry name" value="Ribonuclease H-like superfamily/Ribonuclease H"/>
    <property type="match status" value="1"/>
</dbReference>
<dbReference type="STRING" id="105785.A0A2J7R1S1"/>
<protein>
    <recommendedName>
        <fullName evidence="1">Tc1-like transposase DDE domain-containing protein</fullName>
    </recommendedName>
</protein>
<sequence>MVQTLFPSSDAIYQDVNACVHTAHIVQEWLSEHEDEVSSLPWPPQSPNINIIEPLWPVLESNLRVRYPPPSLLTELANVLHEEWYKIPLQIIQDLYLSIPRRLQPVL</sequence>
<reference evidence="2 3" key="1">
    <citation type="submission" date="2017-12" db="EMBL/GenBank/DDBJ databases">
        <title>Hemimetabolous genomes reveal molecular basis of termite eusociality.</title>
        <authorList>
            <person name="Harrison M.C."/>
            <person name="Jongepier E."/>
            <person name="Robertson H.M."/>
            <person name="Arning N."/>
            <person name="Bitard-Feildel T."/>
            <person name="Chao H."/>
            <person name="Childers C.P."/>
            <person name="Dinh H."/>
            <person name="Doddapaneni H."/>
            <person name="Dugan S."/>
            <person name="Gowin J."/>
            <person name="Greiner C."/>
            <person name="Han Y."/>
            <person name="Hu H."/>
            <person name="Hughes D.S.T."/>
            <person name="Huylmans A.-K."/>
            <person name="Kemena C."/>
            <person name="Kremer L.P.M."/>
            <person name="Lee S.L."/>
            <person name="Lopez-Ezquerra A."/>
            <person name="Mallet L."/>
            <person name="Monroy-Kuhn J.M."/>
            <person name="Moser A."/>
            <person name="Murali S.C."/>
            <person name="Muzny D.M."/>
            <person name="Otani S."/>
            <person name="Piulachs M.-D."/>
            <person name="Poelchau M."/>
            <person name="Qu J."/>
            <person name="Schaub F."/>
            <person name="Wada-Katsumata A."/>
            <person name="Worley K.C."/>
            <person name="Xie Q."/>
            <person name="Ylla G."/>
            <person name="Poulsen M."/>
            <person name="Gibbs R.A."/>
            <person name="Schal C."/>
            <person name="Richards S."/>
            <person name="Belles X."/>
            <person name="Korb J."/>
            <person name="Bornberg-Bauer E."/>
        </authorList>
    </citation>
    <scope>NUCLEOTIDE SEQUENCE [LARGE SCALE GENOMIC DNA]</scope>
    <source>
        <tissue evidence="2">Whole body</tissue>
    </source>
</reference>
<dbReference type="InParanoid" id="A0A2J7R1S1"/>
<dbReference type="Proteomes" id="UP000235965">
    <property type="component" value="Unassembled WGS sequence"/>
</dbReference>
<proteinExistence type="predicted"/>
<dbReference type="AlphaFoldDB" id="A0A2J7R1S1"/>
<evidence type="ECO:0000313" key="3">
    <source>
        <dbReference type="Proteomes" id="UP000235965"/>
    </source>
</evidence>
<dbReference type="InterPro" id="IPR038717">
    <property type="entry name" value="Tc1-like_DDE_dom"/>
</dbReference>
<evidence type="ECO:0000313" key="2">
    <source>
        <dbReference type="EMBL" id="PNF34772.1"/>
    </source>
</evidence>
<dbReference type="InterPro" id="IPR036397">
    <property type="entry name" value="RNaseH_sf"/>
</dbReference>
<accession>A0A2J7R1S1</accession>
<comment type="caution">
    <text evidence="2">The sequence shown here is derived from an EMBL/GenBank/DDBJ whole genome shotgun (WGS) entry which is preliminary data.</text>
</comment>
<evidence type="ECO:0000259" key="1">
    <source>
        <dbReference type="Pfam" id="PF13358"/>
    </source>
</evidence>